<gene>
    <name evidence="5" type="ORF">D7V88_30890</name>
</gene>
<dbReference type="GO" id="GO:0005975">
    <property type="term" value="P:carbohydrate metabolic process"/>
    <property type="evidence" value="ECO:0007669"/>
    <property type="project" value="InterPro"/>
</dbReference>
<dbReference type="PROSITE" id="PS51677">
    <property type="entry name" value="NODB"/>
    <property type="match status" value="1"/>
</dbReference>
<comment type="subcellular location">
    <subcellularLocation>
        <location evidence="1">Secreted</location>
    </subcellularLocation>
</comment>
<evidence type="ECO:0000313" key="5">
    <source>
        <dbReference type="EMBL" id="RKG77554.1"/>
    </source>
</evidence>
<evidence type="ECO:0000256" key="2">
    <source>
        <dbReference type="ARBA" id="ARBA00022729"/>
    </source>
</evidence>
<accession>A0A3A8ICJ1</accession>
<dbReference type="InterPro" id="IPR051398">
    <property type="entry name" value="Polysacch_Deacetylase"/>
</dbReference>
<organism evidence="5 6">
    <name type="scientific">Corallococcus terminator</name>
    <dbReference type="NCBI Taxonomy" id="2316733"/>
    <lineage>
        <taxon>Bacteria</taxon>
        <taxon>Pseudomonadati</taxon>
        <taxon>Myxococcota</taxon>
        <taxon>Myxococcia</taxon>
        <taxon>Myxococcales</taxon>
        <taxon>Cystobacterineae</taxon>
        <taxon>Myxococcaceae</taxon>
        <taxon>Corallococcus</taxon>
    </lineage>
</organism>
<dbReference type="PANTHER" id="PTHR34216">
    <property type="match status" value="1"/>
</dbReference>
<dbReference type="InterPro" id="IPR011330">
    <property type="entry name" value="Glyco_hydro/deAcase_b/a-brl"/>
</dbReference>
<dbReference type="Gene3D" id="2.60.120.430">
    <property type="entry name" value="Galactose-binding lectin"/>
    <property type="match status" value="1"/>
</dbReference>
<sequence length="403" mass="43570">MTFLNPLSRALCAAVFLCAAPTLAASPFTEGMVSITMDDGWSTQYSVARPALKSRGIRATYYLVTDAVAQGWSGYMSLAQVQTLYAENNEIASHTRTHADLTSLTPAQLTSELHDSRAYLAANVGALCGKDFASPYGAYNATVMTSLKAEYESHRTINAGRNYRDTVIYELRANDVSSAVTVATVKGWINQAIAEKSWLIILFHEFTTGTPTRETQYKSTNFTTILNYVKSTGIRTVTVAEGLALTDGLTEAPPSVGTVIYDDAMGSGFQDWSWGTHSLDEAVTVHSGPTSLSFEPDYWEALMFHHPGLDLSLYQSIDLWVHGGTSGGQQLRLALYDNATPLGSINLATVLGHPIAAGTWEKVSIPLSTLGATSGTVNDFYLMDDSGSDQGTVYVDDFVLVPY</sequence>
<evidence type="ECO:0000256" key="1">
    <source>
        <dbReference type="ARBA" id="ARBA00004613"/>
    </source>
</evidence>
<dbReference type="OrthoDB" id="9782872at2"/>
<dbReference type="Proteomes" id="UP000268094">
    <property type="component" value="Unassembled WGS sequence"/>
</dbReference>
<comment type="caution">
    <text evidence="5">The sequence shown here is derived from an EMBL/GenBank/DDBJ whole genome shotgun (WGS) entry which is preliminary data.</text>
</comment>
<dbReference type="GO" id="GO:0005576">
    <property type="term" value="C:extracellular region"/>
    <property type="evidence" value="ECO:0007669"/>
    <property type="project" value="UniProtKB-SubCell"/>
</dbReference>
<protein>
    <submittedName>
        <fullName evidence="5">Polysaccharide deacetylase</fullName>
    </submittedName>
</protein>
<name>A0A3A8ICJ1_9BACT</name>
<dbReference type="EMBL" id="RAVZ01000281">
    <property type="protein sequence ID" value="RKG77554.1"/>
    <property type="molecule type" value="Genomic_DNA"/>
</dbReference>
<evidence type="ECO:0000256" key="3">
    <source>
        <dbReference type="SAM" id="SignalP"/>
    </source>
</evidence>
<dbReference type="SUPFAM" id="SSF88713">
    <property type="entry name" value="Glycoside hydrolase/deacetylase"/>
    <property type="match status" value="1"/>
</dbReference>
<keyword evidence="2 3" id="KW-0732">Signal</keyword>
<proteinExistence type="predicted"/>
<feature type="domain" description="NodB homology" evidence="4">
    <location>
        <begin position="31"/>
        <end position="237"/>
    </location>
</feature>
<dbReference type="RefSeq" id="WP_120544210.1">
    <property type="nucleotide sequence ID" value="NZ_RAVZ01000281.1"/>
</dbReference>
<feature type="signal peptide" evidence="3">
    <location>
        <begin position="1"/>
        <end position="24"/>
    </location>
</feature>
<dbReference type="GO" id="GO:0016810">
    <property type="term" value="F:hydrolase activity, acting on carbon-nitrogen (but not peptide) bonds"/>
    <property type="evidence" value="ECO:0007669"/>
    <property type="project" value="InterPro"/>
</dbReference>
<dbReference type="AlphaFoldDB" id="A0A3A8ICJ1"/>
<feature type="chain" id="PRO_5017227800" evidence="3">
    <location>
        <begin position="25"/>
        <end position="403"/>
    </location>
</feature>
<dbReference type="InterPro" id="IPR002509">
    <property type="entry name" value="NODB_dom"/>
</dbReference>
<keyword evidence="6" id="KW-1185">Reference proteome</keyword>
<dbReference type="CDD" id="cd10970">
    <property type="entry name" value="CE4_DAC_u1_6s"/>
    <property type="match status" value="1"/>
</dbReference>
<dbReference type="Pfam" id="PF01522">
    <property type="entry name" value="Polysacc_deac_1"/>
    <property type="match status" value="1"/>
</dbReference>
<evidence type="ECO:0000313" key="6">
    <source>
        <dbReference type="Proteomes" id="UP000268094"/>
    </source>
</evidence>
<dbReference type="Gene3D" id="3.20.20.370">
    <property type="entry name" value="Glycoside hydrolase/deacetylase"/>
    <property type="match status" value="1"/>
</dbReference>
<reference evidence="6" key="1">
    <citation type="submission" date="2018-09" db="EMBL/GenBank/DDBJ databases">
        <authorList>
            <person name="Livingstone P.G."/>
            <person name="Whitworth D.E."/>
        </authorList>
    </citation>
    <scope>NUCLEOTIDE SEQUENCE [LARGE SCALE GENOMIC DNA]</scope>
    <source>
        <strain evidence="6">CA054A</strain>
    </source>
</reference>
<evidence type="ECO:0000259" key="4">
    <source>
        <dbReference type="PROSITE" id="PS51677"/>
    </source>
</evidence>
<dbReference type="PANTHER" id="PTHR34216:SF3">
    <property type="entry name" value="POLY-BETA-1,6-N-ACETYL-D-GLUCOSAMINE N-DEACETYLASE"/>
    <property type="match status" value="1"/>
</dbReference>